<feature type="signal peptide" evidence="2">
    <location>
        <begin position="1"/>
        <end position="24"/>
    </location>
</feature>
<dbReference type="EMBL" id="CP036316">
    <property type="protein sequence ID" value="QDT64182.1"/>
    <property type="molecule type" value="Genomic_DNA"/>
</dbReference>
<dbReference type="InterPro" id="IPR011944">
    <property type="entry name" value="Steroid_delta5-4_isomerase"/>
</dbReference>
<feature type="chain" id="PRO_5021884893" evidence="2">
    <location>
        <begin position="25"/>
        <end position="349"/>
    </location>
</feature>
<feature type="domain" description="DUF4440" evidence="3">
    <location>
        <begin position="51"/>
        <end position="159"/>
    </location>
</feature>
<evidence type="ECO:0000256" key="2">
    <source>
        <dbReference type="SAM" id="SignalP"/>
    </source>
</evidence>
<organism evidence="4 5">
    <name type="scientific">Calycomorphotria hydatis</name>
    <dbReference type="NCBI Taxonomy" id="2528027"/>
    <lineage>
        <taxon>Bacteria</taxon>
        <taxon>Pseudomonadati</taxon>
        <taxon>Planctomycetota</taxon>
        <taxon>Planctomycetia</taxon>
        <taxon>Planctomycetales</taxon>
        <taxon>Planctomycetaceae</taxon>
        <taxon>Calycomorphotria</taxon>
    </lineage>
</organism>
<dbReference type="RefSeq" id="WP_197439990.1">
    <property type="nucleotide sequence ID" value="NZ_CP036316.1"/>
</dbReference>
<dbReference type="Pfam" id="PF14534">
    <property type="entry name" value="DUF4440"/>
    <property type="match status" value="1"/>
</dbReference>
<sequence length="349" mass="38591" precursor="true">MCRFDWFWLCGIAVAACCYTHAQAEDATSEAAVAEVTTADADSSDSDWQAIRQLVESYVEAYNSGDSEGVAKLYADNAELIDAGGTTYRGRGNIKAEYEAFFETHPEASIRINVTKLTFVAPATAIEEGQTESRLTDDAKPSKSKYIAMLVKSGDDWKIASVRDSEVPLEGGEELEQLSWMVGQWIDEGPESLMEIDCYWHESGSYLMRDFRIKIGGLLASSGTERIGWDPIQKKIRSWLFDSAGGFLQGTWVPTETGWEIATQGFRADGEPIHATYVVTPLRDDEYHMNAMNRTAGRERLDDFEMTIVRRPPAPGEVSPLADAEISEATAADSDEAKTETQNSDAEEK</sequence>
<feature type="region of interest" description="Disordered" evidence="1">
    <location>
        <begin position="311"/>
        <end position="349"/>
    </location>
</feature>
<reference evidence="4 5" key="1">
    <citation type="submission" date="2019-02" db="EMBL/GenBank/DDBJ databases">
        <title>Deep-cultivation of Planctomycetes and their phenomic and genomic characterization uncovers novel biology.</title>
        <authorList>
            <person name="Wiegand S."/>
            <person name="Jogler M."/>
            <person name="Boedeker C."/>
            <person name="Pinto D."/>
            <person name="Vollmers J."/>
            <person name="Rivas-Marin E."/>
            <person name="Kohn T."/>
            <person name="Peeters S.H."/>
            <person name="Heuer A."/>
            <person name="Rast P."/>
            <person name="Oberbeckmann S."/>
            <person name="Bunk B."/>
            <person name="Jeske O."/>
            <person name="Meyerdierks A."/>
            <person name="Storesund J.E."/>
            <person name="Kallscheuer N."/>
            <person name="Luecker S."/>
            <person name="Lage O.M."/>
            <person name="Pohl T."/>
            <person name="Merkel B.J."/>
            <person name="Hornburger P."/>
            <person name="Mueller R.-W."/>
            <person name="Bruemmer F."/>
            <person name="Labrenz M."/>
            <person name="Spormann A.M."/>
            <person name="Op den Camp H."/>
            <person name="Overmann J."/>
            <person name="Amann R."/>
            <person name="Jetten M.S.M."/>
            <person name="Mascher T."/>
            <person name="Medema M.H."/>
            <person name="Devos D.P."/>
            <person name="Kaster A.-K."/>
            <person name="Ovreas L."/>
            <person name="Rohde M."/>
            <person name="Galperin M.Y."/>
            <person name="Jogler C."/>
        </authorList>
    </citation>
    <scope>NUCLEOTIDE SEQUENCE [LARGE SCALE GENOMIC DNA]</scope>
    <source>
        <strain evidence="4 5">V22</strain>
    </source>
</reference>
<gene>
    <name evidence="4" type="ORF">V22_14130</name>
</gene>
<dbReference type="KEGG" id="chya:V22_14130"/>
<keyword evidence="5" id="KW-1185">Reference proteome</keyword>
<dbReference type="InterPro" id="IPR027843">
    <property type="entry name" value="DUF4440"/>
</dbReference>
<accession>A0A517T735</accession>
<dbReference type="PROSITE" id="PS51257">
    <property type="entry name" value="PROKAR_LIPOPROTEIN"/>
    <property type="match status" value="1"/>
</dbReference>
<evidence type="ECO:0000256" key="1">
    <source>
        <dbReference type="SAM" id="MobiDB-lite"/>
    </source>
</evidence>
<proteinExistence type="predicted"/>
<keyword evidence="2" id="KW-0732">Signal</keyword>
<dbReference type="Gene3D" id="3.10.450.50">
    <property type="match status" value="1"/>
</dbReference>
<dbReference type="AlphaFoldDB" id="A0A517T735"/>
<dbReference type="InterPro" id="IPR032710">
    <property type="entry name" value="NTF2-like_dom_sf"/>
</dbReference>
<dbReference type="SUPFAM" id="SSF54427">
    <property type="entry name" value="NTF2-like"/>
    <property type="match status" value="1"/>
</dbReference>
<evidence type="ECO:0000259" key="3">
    <source>
        <dbReference type="Pfam" id="PF14534"/>
    </source>
</evidence>
<evidence type="ECO:0000313" key="5">
    <source>
        <dbReference type="Proteomes" id="UP000319976"/>
    </source>
</evidence>
<dbReference type="NCBIfam" id="TIGR02246">
    <property type="entry name" value="SgcJ/EcaC family oxidoreductase"/>
    <property type="match status" value="1"/>
</dbReference>
<name>A0A517T735_9PLAN</name>
<protein>
    <submittedName>
        <fullName evidence="4">SnoaL-like domain protein</fullName>
    </submittedName>
</protein>
<feature type="compositionally biased region" description="Polar residues" evidence="1">
    <location>
        <begin position="340"/>
        <end position="349"/>
    </location>
</feature>
<evidence type="ECO:0000313" key="4">
    <source>
        <dbReference type="EMBL" id="QDT64182.1"/>
    </source>
</evidence>
<dbReference type="Proteomes" id="UP000319976">
    <property type="component" value="Chromosome"/>
</dbReference>